<evidence type="ECO:0000313" key="3">
    <source>
        <dbReference type="Proteomes" id="UP000295367"/>
    </source>
</evidence>
<feature type="transmembrane region" description="Helical" evidence="1">
    <location>
        <begin position="52"/>
        <end position="74"/>
    </location>
</feature>
<reference evidence="2 3" key="1">
    <citation type="submission" date="2019-03" db="EMBL/GenBank/DDBJ databases">
        <title>Genomic Encyclopedia of Type Strains, Phase IV (KMG-IV): sequencing the most valuable type-strain genomes for metagenomic binning, comparative biology and taxonomic classification.</title>
        <authorList>
            <person name="Goeker M."/>
        </authorList>
    </citation>
    <scope>NUCLEOTIDE SEQUENCE [LARGE SCALE GENOMIC DNA]</scope>
    <source>
        <strain evidence="2 3">DSM 100309</strain>
    </source>
</reference>
<sequence length="151" mass="17822">MKYKHEVQRQYFYWLLFFYTLFIFRVCAQLIQKYYALSFLPQFERWYSGALPYPWLLLSQIVIIVLLALVIRPFHKGRARASYRTGIFLLIPGAMYFVLMVFRLVAGLTFAKHHSWLGATIPAIFHIVLASFALLLGHFHFKYGHRNNAGK</sequence>
<proteinExistence type="predicted"/>
<feature type="transmembrane region" description="Helical" evidence="1">
    <location>
        <begin position="12"/>
        <end position="32"/>
    </location>
</feature>
<accession>A0A4R3Y356</accession>
<comment type="caution">
    <text evidence="2">The sequence shown here is derived from an EMBL/GenBank/DDBJ whole genome shotgun (WGS) entry which is preliminary data.</text>
</comment>
<dbReference type="Proteomes" id="UP000295367">
    <property type="component" value="Unassembled WGS sequence"/>
</dbReference>
<keyword evidence="3" id="KW-1185">Reference proteome</keyword>
<name>A0A4R3Y356_9PROT</name>
<gene>
    <name evidence="2" type="ORF">EDC63_108130</name>
</gene>
<protein>
    <submittedName>
        <fullName evidence="2">Uncharacterized protein</fullName>
    </submittedName>
</protein>
<evidence type="ECO:0000256" key="1">
    <source>
        <dbReference type="SAM" id="Phobius"/>
    </source>
</evidence>
<organism evidence="2 3">
    <name type="scientific">Sulfurirhabdus autotrophica</name>
    <dbReference type="NCBI Taxonomy" id="1706046"/>
    <lineage>
        <taxon>Bacteria</taxon>
        <taxon>Pseudomonadati</taxon>
        <taxon>Pseudomonadota</taxon>
        <taxon>Betaproteobacteria</taxon>
        <taxon>Nitrosomonadales</taxon>
        <taxon>Sulfuricellaceae</taxon>
        <taxon>Sulfurirhabdus</taxon>
    </lineage>
</organism>
<keyword evidence="1" id="KW-0812">Transmembrane</keyword>
<dbReference type="AlphaFoldDB" id="A0A4R3Y356"/>
<feature type="transmembrane region" description="Helical" evidence="1">
    <location>
        <begin position="116"/>
        <end position="136"/>
    </location>
</feature>
<keyword evidence="1" id="KW-0472">Membrane</keyword>
<dbReference type="RefSeq" id="WP_124946635.1">
    <property type="nucleotide sequence ID" value="NZ_BHVT01000037.1"/>
</dbReference>
<feature type="transmembrane region" description="Helical" evidence="1">
    <location>
        <begin position="86"/>
        <end position="110"/>
    </location>
</feature>
<dbReference type="OrthoDB" id="9342802at2"/>
<evidence type="ECO:0000313" key="2">
    <source>
        <dbReference type="EMBL" id="TCV85922.1"/>
    </source>
</evidence>
<keyword evidence="1" id="KW-1133">Transmembrane helix</keyword>
<dbReference type="EMBL" id="SMCO01000008">
    <property type="protein sequence ID" value="TCV85922.1"/>
    <property type="molecule type" value="Genomic_DNA"/>
</dbReference>